<evidence type="ECO:0000313" key="11">
    <source>
        <dbReference type="EMBL" id="KDR73253.1"/>
    </source>
</evidence>
<dbReference type="GO" id="GO:0004497">
    <property type="term" value="F:monooxygenase activity"/>
    <property type="evidence" value="ECO:0007669"/>
    <property type="project" value="UniProtKB-KW"/>
</dbReference>
<keyword evidence="5 9" id="KW-0479">Metal-binding</keyword>
<proteinExistence type="inferred from homology"/>
<protein>
    <recommendedName>
        <fullName evidence="13">Cytochrome P450</fullName>
    </recommendedName>
</protein>
<comment type="similarity">
    <text evidence="3 10">Belongs to the cytochrome P450 family.</text>
</comment>
<evidence type="ECO:0000256" key="6">
    <source>
        <dbReference type="ARBA" id="ARBA00023002"/>
    </source>
</evidence>
<evidence type="ECO:0000256" key="4">
    <source>
        <dbReference type="ARBA" id="ARBA00022617"/>
    </source>
</evidence>
<dbReference type="PANTHER" id="PTHR46300:SF7">
    <property type="entry name" value="P450, PUTATIVE (EUROFUNG)-RELATED"/>
    <property type="match status" value="1"/>
</dbReference>
<dbReference type="HOGENOM" id="CLU_001570_2_3_1"/>
<comment type="cofactor">
    <cofactor evidence="1 9">
        <name>heme</name>
        <dbReference type="ChEBI" id="CHEBI:30413"/>
    </cofactor>
</comment>
<dbReference type="OrthoDB" id="2789670at2759"/>
<dbReference type="GO" id="GO:0020037">
    <property type="term" value="F:heme binding"/>
    <property type="evidence" value="ECO:0007669"/>
    <property type="project" value="InterPro"/>
</dbReference>
<dbReference type="Gene3D" id="1.10.630.10">
    <property type="entry name" value="Cytochrome P450"/>
    <property type="match status" value="1"/>
</dbReference>
<dbReference type="PRINTS" id="PR00463">
    <property type="entry name" value="EP450I"/>
</dbReference>
<evidence type="ECO:0000256" key="5">
    <source>
        <dbReference type="ARBA" id="ARBA00022723"/>
    </source>
</evidence>
<gene>
    <name evidence="11" type="ORF">GALMADRAFT_251844</name>
</gene>
<keyword evidence="7 9" id="KW-0408">Iron</keyword>
<dbReference type="AlphaFoldDB" id="A0A067T2J8"/>
<dbReference type="CDD" id="cd11065">
    <property type="entry name" value="CYP64-like"/>
    <property type="match status" value="1"/>
</dbReference>
<comment type="pathway">
    <text evidence="2">Secondary metabolite biosynthesis.</text>
</comment>
<evidence type="ECO:0000256" key="7">
    <source>
        <dbReference type="ARBA" id="ARBA00023004"/>
    </source>
</evidence>
<dbReference type="EMBL" id="KL142386">
    <property type="protein sequence ID" value="KDR73253.1"/>
    <property type="molecule type" value="Genomic_DNA"/>
</dbReference>
<dbReference type="Proteomes" id="UP000027222">
    <property type="component" value="Unassembled WGS sequence"/>
</dbReference>
<evidence type="ECO:0000256" key="1">
    <source>
        <dbReference type="ARBA" id="ARBA00001971"/>
    </source>
</evidence>
<evidence type="ECO:0000256" key="2">
    <source>
        <dbReference type="ARBA" id="ARBA00005179"/>
    </source>
</evidence>
<dbReference type="InterPro" id="IPR050364">
    <property type="entry name" value="Cytochrome_P450_fung"/>
</dbReference>
<dbReference type="InterPro" id="IPR002401">
    <property type="entry name" value="Cyt_P450_E_grp-I"/>
</dbReference>
<organism evidence="11 12">
    <name type="scientific">Galerina marginata (strain CBS 339.88)</name>
    <dbReference type="NCBI Taxonomy" id="685588"/>
    <lineage>
        <taxon>Eukaryota</taxon>
        <taxon>Fungi</taxon>
        <taxon>Dikarya</taxon>
        <taxon>Basidiomycota</taxon>
        <taxon>Agaricomycotina</taxon>
        <taxon>Agaricomycetes</taxon>
        <taxon>Agaricomycetidae</taxon>
        <taxon>Agaricales</taxon>
        <taxon>Agaricineae</taxon>
        <taxon>Strophariaceae</taxon>
        <taxon>Galerina</taxon>
    </lineage>
</organism>
<accession>A0A067T2J8</accession>
<keyword evidence="8 10" id="KW-0503">Monooxygenase</keyword>
<dbReference type="SUPFAM" id="SSF48264">
    <property type="entry name" value="Cytochrome P450"/>
    <property type="match status" value="1"/>
</dbReference>
<dbReference type="GO" id="GO:0005506">
    <property type="term" value="F:iron ion binding"/>
    <property type="evidence" value="ECO:0007669"/>
    <property type="project" value="InterPro"/>
</dbReference>
<name>A0A067T2J8_GALM3</name>
<dbReference type="InterPro" id="IPR036396">
    <property type="entry name" value="Cyt_P450_sf"/>
</dbReference>
<feature type="binding site" description="axial binding residue" evidence="9">
    <location>
        <position position="435"/>
    </location>
    <ligand>
        <name>heme</name>
        <dbReference type="ChEBI" id="CHEBI:30413"/>
    </ligand>
    <ligandPart>
        <name>Fe</name>
        <dbReference type="ChEBI" id="CHEBI:18248"/>
    </ligandPart>
</feature>
<keyword evidence="6 10" id="KW-0560">Oxidoreductase</keyword>
<dbReference type="PROSITE" id="PS00086">
    <property type="entry name" value="CYTOCHROME_P450"/>
    <property type="match status" value="1"/>
</dbReference>
<evidence type="ECO:0000256" key="8">
    <source>
        <dbReference type="ARBA" id="ARBA00023033"/>
    </source>
</evidence>
<dbReference type="STRING" id="685588.A0A067T2J8"/>
<evidence type="ECO:0008006" key="13">
    <source>
        <dbReference type="Google" id="ProtNLM"/>
    </source>
</evidence>
<reference evidence="12" key="1">
    <citation type="journal article" date="2014" name="Proc. Natl. Acad. Sci. U.S.A.">
        <title>Extensive sampling of basidiomycete genomes demonstrates inadequacy of the white-rot/brown-rot paradigm for wood decay fungi.</title>
        <authorList>
            <person name="Riley R."/>
            <person name="Salamov A.A."/>
            <person name="Brown D.W."/>
            <person name="Nagy L.G."/>
            <person name="Floudas D."/>
            <person name="Held B.W."/>
            <person name="Levasseur A."/>
            <person name="Lombard V."/>
            <person name="Morin E."/>
            <person name="Otillar R."/>
            <person name="Lindquist E.A."/>
            <person name="Sun H."/>
            <person name="LaButti K.M."/>
            <person name="Schmutz J."/>
            <person name="Jabbour D."/>
            <person name="Luo H."/>
            <person name="Baker S.E."/>
            <person name="Pisabarro A.G."/>
            <person name="Walton J.D."/>
            <person name="Blanchette R.A."/>
            <person name="Henrissat B."/>
            <person name="Martin F."/>
            <person name="Cullen D."/>
            <person name="Hibbett D.S."/>
            <person name="Grigoriev I.V."/>
        </authorList>
    </citation>
    <scope>NUCLEOTIDE SEQUENCE [LARGE SCALE GENOMIC DNA]</scope>
    <source>
        <strain evidence="12">CBS 339.88</strain>
    </source>
</reference>
<evidence type="ECO:0000256" key="3">
    <source>
        <dbReference type="ARBA" id="ARBA00010617"/>
    </source>
</evidence>
<sequence length="505" mass="55799">MTFSNLLVVGGGLSLVWYLFQARTPDSHYLPPGPKGLPIVGNVADMPAQEEWVTFAEWGRKWGGILCVKLLGRPMIIVNSASIMDELDKKGAIYSDRPVLEMGGELVGYSQTLVLISYGARFRTYRKHFSRYLGSPKPIQQLYPLVENETRRFLKRTLVKQDGLLAHLRKLAGGIILRLTYGYEVVDGEDPFVNLIENANDNFNAATVPGAFPVDFFPSLKKLPEWCPGSGFLKTAREWAKATDKMVEVPYNYAKQQIAAGTAAPSFVSTTLENEASMSADEIRDLKFTASSMYGGGADTTVSAEYAFYLAMVLYPDVQKKAQAELDAVVGNGRLPTFNDLPQLPYINATVTEVLRWNSVAPTGVPHTALEDGYIAGYFIPKGSLILTNLWNMLHDPETYPDPFTFDPERHIASPGKEPQQDPRKLCFGYGRRICPGMHLAEASLFSCVAMSLAVFDIEKTVENGVPVTPVHESTSGIISYPKPFKCAIKPRSEKAASLITEEFL</sequence>
<dbReference type="InterPro" id="IPR001128">
    <property type="entry name" value="Cyt_P450"/>
</dbReference>
<keyword evidence="4 9" id="KW-0349">Heme</keyword>
<dbReference type="InterPro" id="IPR017972">
    <property type="entry name" value="Cyt_P450_CS"/>
</dbReference>
<evidence type="ECO:0000256" key="10">
    <source>
        <dbReference type="RuleBase" id="RU000461"/>
    </source>
</evidence>
<dbReference type="GO" id="GO:0016705">
    <property type="term" value="F:oxidoreductase activity, acting on paired donors, with incorporation or reduction of molecular oxygen"/>
    <property type="evidence" value="ECO:0007669"/>
    <property type="project" value="InterPro"/>
</dbReference>
<dbReference type="PANTHER" id="PTHR46300">
    <property type="entry name" value="P450, PUTATIVE (EUROFUNG)-RELATED-RELATED"/>
    <property type="match status" value="1"/>
</dbReference>
<evidence type="ECO:0000313" key="12">
    <source>
        <dbReference type="Proteomes" id="UP000027222"/>
    </source>
</evidence>
<keyword evidence="12" id="KW-1185">Reference proteome</keyword>
<evidence type="ECO:0000256" key="9">
    <source>
        <dbReference type="PIRSR" id="PIRSR602401-1"/>
    </source>
</evidence>
<dbReference type="Pfam" id="PF00067">
    <property type="entry name" value="p450"/>
    <property type="match status" value="1"/>
</dbReference>